<dbReference type="EMBL" id="UINC01003420">
    <property type="protein sequence ID" value="SVA06183.1"/>
    <property type="molecule type" value="Genomic_DNA"/>
</dbReference>
<proteinExistence type="predicted"/>
<reference evidence="1" key="1">
    <citation type="submission" date="2018-05" db="EMBL/GenBank/DDBJ databases">
        <authorList>
            <person name="Lanie J.A."/>
            <person name="Ng W.-L."/>
            <person name="Kazmierczak K.M."/>
            <person name="Andrzejewski T.M."/>
            <person name="Davidsen T.M."/>
            <person name="Wayne K.J."/>
            <person name="Tettelin H."/>
            <person name="Glass J.I."/>
            <person name="Rusch D."/>
            <person name="Podicherti R."/>
            <person name="Tsui H.-C.T."/>
            <person name="Winkler M.E."/>
        </authorList>
    </citation>
    <scope>NUCLEOTIDE SEQUENCE</scope>
</reference>
<evidence type="ECO:0008006" key="2">
    <source>
        <dbReference type="Google" id="ProtNLM"/>
    </source>
</evidence>
<dbReference type="Gene3D" id="2.40.160.20">
    <property type="match status" value="1"/>
</dbReference>
<dbReference type="SUPFAM" id="SSF56925">
    <property type="entry name" value="OMPA-like"/>
    <property type="match status" value="1"/>
</dbReference>
<evidence type="ECO:0000313" key="1">
    <source>
        <dbReference type="EMBL" id="SVA06183.1"/>
    </source>
</evidence>
<organism evidence="1">
    <name type="scientific">marine metagenome</name>
    <dbReference type="NCBI Taxonomy" id="408172"/>
    <lineage>
        <taxon>unclassified sequences</taxon>
        <taxon>metagenomes</taxon>
        <taxon>ecological metagenomes</taxon>
    </lineage>
</organism>
<protein>
    <recommendedName>
        <fullName evidence="2">Outer membrane protein beta-barrel domain-containing protein</fullName>
    </recommendedName>
</protein>
<dbReference type="InterPro" id="IPR011250">
    <property type="entry name" value="OMP/PagP_B-barrel"/>
</dbReference>
<gene>
    <name evidence="1" type="ORF">METZ01_LOCUS59037</name>
</gene>
<sequence length="238" mass="26312">MLAATSFPLPSGIFAQGNGQGFLFEKPAFQVGLNVGYSVAHAGGPVLNHARDQLTLGRRDFDAPTLGVEFAVRAGDRFDVALDFKFSKSDVLSEMRDWVDLDNLPIQQTTAFTRMPLTVSGRFYLRDRGRAVSRFAWIPVKWAPFLGAGAGITWYRFKQTGDFVDIETLDILNFTIESKGLGTTAHALAGVEISMSPQFLWTLEGRYTFGYATTDYSFNYDNLDLSGFQATIGVSARF</sequence>
<accession>A0A381SXU4</accession>
<dbReference type="AlphaFoldDB" id="A0A381SXU4"/>
<name>A0A381SXU4_9ZZZZ</name>